<dbReference type="RefSeq" id="WP_267635634.1">
    <property type="nucleotide sequence ID" value="NZ_JAODIY010000001.1"/>
</dbReference>
<accession>A0ABD5XEE4</accession>
<dbReference type="AlphaFoldDB" id="A0ABD5XEE4"/>
<reference evidence="2 3" key="1">
    <citation type="journal article" date="2014" name="Int. J. Syst. Evol. Microbiol.">
        <title>Complete genome sequence of Corynebacterium casei LMG S-19264T (=DSM 44701T), isolated from a smear-ripened cheese.</title>
        <authorList>
            <consortium name="US DOE Joint Genome Institute (JGI-PGF)"/>
            <person name="Walter F."/>
            <person name="Albersmeier A."/>
            <person name="Kalinowski J."/>
            <person name="Ruckert C."/>
        </authorList>
    </citation>
    <scope>NUCLEOTIDE SEQUENCE [LARGE SCALE GENOMIC DNA]</scope>
    <source>
        <strain evidence="2 3">CGMCC 4.7215</strain>
    </source>
</reference>
<dbReference type="Proteomes" id="UP001596414">
    <property type="component" value="Unassembled WGS sequence"/>
</dbReference>
<name>A0ABD5XEE4_9EURY</name>
<feature type="transmembrane region" description="Helical" evidence="1">
    <location>
        <begin position="31"/>
        <end position="49"/>
    </location>
</feature>
<keyword evidence="1" id="KW-1133">Transmembrane helix</keyword>
<feature type="transmembrane region" description="Helical" evidence="1">
    <location>
        <begin position="7"/>
        <end position="25"/>
    </location>
</feature>
<comment type="caution">
    <text evidence="2">The sequence shown here is derived from an EMBL/GenBank/DDBJ whole genome shotgun (WGS) entry which is preliminary data.</text>
</comment>
<evidence type="ECO:0000313" key="2">
    <source>
        <dbReference type="EMBL" id="MFC7127570.1"/>
    </source>
</evidence>
<evidence type="ECO:0000313" key="3">
    <source>
        <dbReference type="Proteomes" id="UP001596414"/>
    </source>
</evidence>
<proteinExistence type="predicted"/>
<dbReference type="InterPro" id="IPR058341">
    <property type="entry name" value="DUF8028"/>
</dbReference>
<keyword evidence="1" id="KW-0812">Transmembrane</keyword>
<gene>
    <name evidence="2" type="ORF">ACFQJ7_16365</name>
</gene>
<dbReference type="Pfam" id="PF26071">
    <property type="entry name" value="DUF8028"/>
    <property type="match status" value="1"/>
</dbReference>
<organism evidence="2 3">
    <name type="scientific">Halovenus rubra</name>
    <dbReference type="NCBI Taxonomy" id="869890"/>
    <lineage>
        <taxon>Archaea</taxon>
        <taxon>Methanobacteriati</taxon>
        <taxon>Methanobacteriota</taxon>
        <taxon>Stenosarchaea group</taxon>
        <taxon>Halobacteria</taxon>
        <taxon>Halobacteriales</taxon>
        <taxon>Haloarculaceae</taxon>
        <taxon>Halovenus</taxon>
    </lineage>
</organism>
<sequence length="51" mass="5492">MKFIGFWTAVFVPFVLLALIVSGAVLQAPQLFAALLGANLVGLVVGRDYKR</sequence>
<keyword evidence="1" id="KW-0472">Membrane</keyword>
<evidence type="ECO:0000256" key="1">
    <source>
        <dbReference type="SAM" id="Phobius"/>
    </source>
</evidence>
<protein>
    <submittedName>
        <fullName evidence="2">Uncharacterized protein</fullName>
    </submittedName>
</protein>
<dbReference type="EMBL" id="JBHSZQ010000051">
    <property type="protein sequence ID" value="MFC7127570.1"/>
    <property type="molecule type" value="Genomic_DNA"/>
</dbReference>